<protein>
    <recommendedName>
        <fullName evidence="4">MARVEL domain-containing protein</fullName>
    </recommendedName>
</protein>
<keyword evidence="1" id="KW-0472">Membrane</keyword>
<name>A0A8H4AER0_GIGMA</name>
<gene>
    <name evidence="2" type="ORF">F8M41_022651</name>
</gene>
<dbReference type="AlphaFoldDB" id="A0A8H4AER0"/>
<organism evidence="2 3">
    <name type="scientific">Gigaspora margarita</name>
    <dbReference type="NCBI Taxonomy" id="4874"/>
    <lineage>
        <taxon>Eukaryota</taxon>
        <taxon>Fungi</taxon>
        <taxon>Fungi incertae sedis</taxon>
        <taxon>Mucoromycota</taxon>
        <taxon>Glomeromycotina</taxon>
        <taxon>Glomeromycetes</taxon>
        <taxon>Diversisporales</taxon>
        <taxon>Gigasporaceae</taxon>
        <taxon>Gigaspora</taxon>
    </lineage>
</organism>
<reference evidence="2 3" key="1">
    <citation type="journal article" date="2019" name="Environ. Microbiol.">
        <title>At the nexus of three kingdoms: the genome of the mycorrhizal fungus Gigaspora margarita provides insights into plant, endobacterial and fungal interactions.</title>
        <authorList>
            <person name="Venice F."/>
            <person name="Ghignone S."/>
            <person name="Salvioli di Fossalunga A."/>
            <person name="Amselem J."/>
            <person name="Novero M."/>
            <person name="Xianan X."/>
            <person name="Sedzielewska Toro K."/>
            <person name="Morin E."/>
            <person name="Lipzen A."/>
            <person name="Grigoriev I.V."/>
            <person name="Henrissat B."/>
            <person name="Martin F.M."/>
            <person name="Bonfante P."/>
        </authorList>
    </citation>
    <scope>NUCLEOTIDE SEQUENCE [LARGE SCALE GENOMIC DNA]</scope>
    <source>
        <strain evidence="2 3">BEG34</strain>
    </source>
</reference>
<feature type="transmembrane region" description="Helical" evidence="1">
    <location>
        <begin position="137"/>
        <end position="160"/>
    </location>
</feature>
<comment type="caution">
    <text evidence="2">The sequence shown here is derived from an EMBL/GenBank/DDBJ whole genome shotgun (WGS) entry which is preliminary data.</text>
</comment>
<evidence type="ECO:0008006" key="4">
    <source>
        <dbReference type="Google" id="ProtNLM"/>
    </source>
</evidence>
<evidence type="ECO:0000256" key="1">
    <source>
        <dbReference type="SAM" id="Phobius"/>
    </source>
</evidence>
<accession>A0A8H4AER0</accession>
<dbReference type="EMBL" id="WTPW01000710">
    <property type="protein sequence ID" value="KAF0486333.1"/>
    <property type="molecule type" value="Genomic_DNA"/>
</dbReference>
<dbReference type="OrthoDB" id="2312973at2759"/>
<dbReference type="Proteomes" id="UP000439903">
    <property type="component" value="Unassembled WGS sequence"/>
</dbReference>
<proteinExistence type="predicted"/>
<evidence type="ECO:0000313" key="3">
    <source>
        <dbReference type="Proteomes" id="UP000439903"/>
    </source>
</evidence>
<feature type="transmembrane region" description="Helical" evidence="1">
    <location>
        <begin position="61"/>
        <end position="82"/>
    </location>
</feature>
<keyword evidence="3" id="KW-1185">Reference proteome</keyword>
<feature type="transmembrane region" description="Helical" evidence="1">
    <location>
        <begin position="94"/>
        <end position="117"/>
    </location>
</feature>
<keyword evidence="1" id="KW-0812">Transmembrane</keyword>
<keyword evidence="1" id="KW-1133">Transmembrane helix</keyword>
<evidence type="ECO:0000313" key="2">
    <source>
        <dbReference type="EMBL" id="KAF0486333.1"/>
    </source>
</evidence>
<sequence length="182" mass="20910">MELYTRPHLFWGIKILQLLLALTCLGLEITQIVAFSSITPKLSITQFYDNYKGFGDYGVKIFYYFVILTTLIGVGWYLIYFNNIWRSPLLFRDIGVDIGFAILWMISGLTIISPVYHGINSCIRAAGHYAHRLECQAYFASIFCCWVNSILFVITSLFSWKLNSELRFRGATSPTSPRTFIV</sequence>